<dbReference type="PANTHER" id="PTHR16156">
    <property type="entry name" value="AFTIPHILIN A-RELATED"/>
    <property type="match status" value="1"/>
</dbReference>
<dbReference type="AlphaFoldDB" id="A0A9W2XA56"/>
<feature type="compositionally biased region" description="Basic and acidic residues" evidence="1">
    <location>
        <begin position="450"/>
        <end position="462"/>
    </location>
</feature>
<feature type="compositionally biased region" description="Gly residues" evidence="1">
    <location>
        <begin position="45"/>
        <end position="54"/>
    </location>
</feature>
<dbReference type="GO" id="GO:0030121">
    <property type="term" value="C:AP-1 adaptor complex"/>
    <property type="evidence" value="ECO:0007669"/>
    <property type="project" value="TreeGrafter"/>
</dbReference>
<dbReference type="GeneID" id="114842081"/>
<dbReference type="GO" id="GO:0032588">
    <property type="term" value="C:trans-Golgi network membrane"/>
    <property type="evidence" value="ECO:0007669"/>
    <property type="project" value="InterPro"/>
</dbReference>
<evidence type="ECO:0000313" key="4">
    <source>
        <dbReference type="RefSeq" id="XP_055358748.1"/>
    </source>
</evidence>
<dbReference type="GO" id="GO:0030276">
    <property type="term" value="F:clathrin binding"/>
    <property type="evidence" value="ECO:0007669"/>
    <property type="project" value="InterPro"/>
</dbReference>
<dbReference type="Proteomes" id="UP000515150">
    <property type="component" value="Chromosome 15"/>
</dbReference>
<dbReference type="RefSeq" id="XP_055358748.1">
    <property type="nucleotide sequence ID" value="XM_055502773.1"/>
</dbReference>
<evidence type="ECO:0000256" key="1">
    <source>
        <dbReference type="SAM" id="MobiDB-lite"/>
    </source>
</evidence>
<feature type="domain" description="Aftiphilin clathrin-binding box" evidence="2">
    <location>
        <begin position="560"/>
        <end position="624"/>
    </location>
</feature>
<dbReference type="PANTHER" id="PTHR16156:SF7">
    <property type="entry name" value="CLATHRIN BINDING BOX OF AFTIPHILIN CONTAINING 1"/>
    <property type="match status" value="1"/>
</dbReference>
<evidence type="ECO:0000313" key="3">
    <source>
        <dbReference type="Proteomes" id="UP000515150"/>
    </source>
</evidence>
<feature type="region of interest" description="Disordered" evidence="1">
    <location>
        <begin position="320"/>
        <end position="357"/>
    </location>
</feature>
<gene>
    <name evidence="4" type="primary">aftphb</name>
</gene>
<dbReference type="InterPro" id="IPR029205">
    <property type="entry name" value="Clathrin-bd"/>
</dbReference>
<sequence length="789" mass="85410">MFVLCRCVSAADLREAMDPDVTRRHPCSPPPPEDGGDDEEDDGRVGSGEFGGGSAASCSPLSAAASTEPVTTPAPPPPSSSSNLPAEQCQPASSGNSGSDRERADVKGQGYVASLRLENGFSTKEYDSGNRRGSCPEGAFSPEEETGFADFTVFTDQAAHPWCCGFSPISSTEQLGERVEGLTLSEKVCDPGQEAILDSEPRSHCARERKADVYTKFRHCEKGGPASGEPSQDHHQPQGAAAAFDFHPAESHLWEEDEGKPVDRWQEGGHCLDEAEDAGDGIFSNVPHAFSMYNNASEDLGSFGDDFSFEGVSADLEPNVSSLASNEDQTDWDKTDDEDEELGDCKLSDSVNSSMGDLRQSEAGNALNLCKQSATQETPAASSLCGPQLNSVAKTAGQFSAFNHSSSEGQRDPAHADARVENLGSLPPSDSFADFCSAPTQEDGDGSWVEFKEQRTQEDSKSRTQLTEKVSRLRADEDAEQEQEQEQAGQCRSVRRNSCQASLLYRVQQLLLDTFPETVGTAPDDELLLSLDALLHTQHLPERREEEKEVSSGQWKQGGLWWPQQDIHSAVGLQFQWKGSHTNRTLLSCLGVDTRNIVFVGLKKQPVTVPAFASGLQGLLEPTKDFVPAILSSQYPAVTAQTPPRPRATPDPSTASVQEALPSRQLGWSSRGLSSSQDDCSALNLDFFGTEEENRSSSNSPPSGLDPDLYELTITKVEPTHNSCHLENTMNRLMSTAVRTSTTIRKPQQDEELSTEAGRVIENLPNLSFMNAKVLMFPSILVSKECSAE</sequence>
<proteinExistence type="predicted"/>
<feature type="region of interest" description="Disordered" evidence="1">
    <location>
        <begin position="220"/>
        <end position="239"/>
    </location>
</feature>
<organism evidence="3 4">
    <name type="scientific">Betta splendens</name>
    <name type="common">Siamese fighting fish</name>
    <dbReference type="NCBI Taxonomy" id="158456"/>
    <lineage>
        <taxon>Eukaryota</taxon>
        <taxon>Metazoa</taxon>
        <taxon>Chordata</taxon>
        <taxon>Craniata</taxon>
        <taxon>Vertebrata</taxon>
        <taxon>Euteleostomi</taxon>
        <taxon>Actinopterygii</taxon>
        <taxon>Neopterygii</taxon>
        <taxon>Teleostei</taxon>
        <taxon>Neoteleostei</taxon>
        <taxon>Acanthomorphata</taxon>
        <taxon>Anabantaria</taxon>
        <taxon>Anabantiformes</taxon>
        <taxon>Anabantoidei</taxon>
        <taxon>Osphronemidae</taxon>
        <taxon>Betta</taxon>
    </lineage>
</organism>
<dbReference type="InterPro" id="IPR046359">
    <property type="entry name" value="Aftin-like"/>
</dbReference>
<feature type="region of interest" description="Disordered" evidence="1">
    <location>
        <begin position="421"/>
        <end position="492"/>
    </location>
</feature>
<name>A0A9W2XA56_BETSP</name>
<evidence type="ECO:0000259" key="2">
    <source>
        <dbReference type="Pfam" id="PF15045"/>
    </source>
</evidence>
<keyword evidence="3" id="KW-1185">Reference proteome</keyword>
<reference evidence="4" key="1">
    <citation type="submission" date="2025-08" db="UniProtKB">
        <authorList>
            <consortium name="RefSeq"/>
        </authorList>
    </citation>
    <scope>IDENTIFICATION</scope>
</reference>
<dbReference type="Pfam" id="PF15045">
    <property type="entry name" value="Clathrin_bdg"/>
    <property type="match status" value="1"/>
</dbReference>
<feature type="region of interest" description="Disordered" evidence="1">
    <location>
        <begin position="637"/>
        <end position="658"/>
    </location>
</feature>
<feature type="compositionally biased region" description="Low complexity" evidence="1">
    <location>
        <begin position="55"/>
        <end position="71"/>
    </location>
</feature>
<dbReference type="OrthoDB" id="5917212at2759"/>
<feature type="compositionally biased region" description="Acidic residues" evidence="1">
    <location>
        <begin position="328"/>
        <end position="342"/>
    </location>
</feature>
<dbReference type="CTD" id="100004990"/>
<feature type="region of interest" description="Disordered" evidence="1">
    <location>
        <begin position="17"/>
        <end position="105"/>
    </location>
</feature>
<protein>
    <submittedName>
        <fullName evidence="4">Aftiphilin isoform X1</fullName>
    </submittedName>
</protein>
<accession>A0A9W2XA56</accession>
<feature type="region of interest" description="Disordered" evidence="1">
    <location>
        <begin position="123"/>
        <end position="142"/>
    </location>
</feature>